<organism evidence="1 2">
    <name type="scientific">Borreliella garinii PBr</name>
    <dbReference type="NCBI Taxonomy" id="498743"/>
    <lineage>
        <taxon>Bacteria</taxon>
        <taxon>Pseudomonadati</taxon>
        <taxon>Spirochaetota</taxon>
        <taxon>Spirochaetia</taxon>
        <taxon>Spirochaetales</taxon>
        <taxon>Borreliaceae</taxon>
        <taxon>Borreliella</taxon>
    </lineage>
</organism>
<reference evidence="1 2" key="1">
    <citation type="journal article" date="2011" name="J. Bacteriol.">
        <title>Whole-genome sequences of two Borrelia afzelii and two Borrelia garinii Lyme disease agent isolates.</title>
        <authorList>
            <person name="Casjens S.R."/>
            <person name="Mongodin E.F."/>
            <person name="Qiu W.-G."/>
            <person name="Dunn J.J."/>
            <person name="Luft B.J."/>
            <person name="Fraser-Liggett C.M."/>
            <person name="Schutzer S.E."/>
        </authorList>
    </citation>
    <scope>NUCLEOTIDE SEQUENCE [LARGE SCALE GENOMIC DNA]</scope>
    <source>
        <strain evidence="1 2">PBr</strain>
    </source>
</reference>
<dbReference type="Proteomes" id="UP000006103">
    <property type="component" value="Plasmid PBr_lp36"/>
</dbReference>
<dbReference type="RefSeq" id="WP_012622220.1">
    <property type="nucleotide sequence ID" value="NC_011857.1"/>
</dbReference>
<geneLocation type="plasmid" evidence="1 2">
    <name>PBr_lp36</name>
</geneLocation>
<evidence type="ECO:0000313" key="2">
    <source>
        <dbReference type="Proteomes" id="UP000006103"/>
    </source>
</evidence>
<protein>
    <submittedName>
        <fullName evidence="1">Uncharacterized protein</fullName>
    </submittedName>
</protein>
<accession>B8F0Q2</accession>
<name>B8F0Q2_BORGR</name>
<keyword evidence="2" id="KW-1185">Reference proteome</keyword>
<evidence type="ECO:0000313" key="1">
    <source>
        <dbReference type="EMBL" id="ACL34524.1"/>
    </source>
</evidence>
<sequence length="46" mass="5340">MRLIVKVLIISSLISSNFVSCKLYEKLVDKKEEPLDNKGEYLKKIN</sequence>
<keyword evidence="1" id="KW-0614">Plasmid</keyword>
<dbReference type="EMBL" id="CP001302">
    <property type="protein sequence ID" value="ACL34524.1"/>
    <property type="molecule type" value="Genomic_DNA"/>
</dbReference>
<gene>
    <name evidence="1" type="ORF">BGAPBR_K0019</name>
</gene>
<dbReference type="AlphaFoldDB" id="B8F0Q2"/>
<proteinExistence type="predicted"/>